<proteinExistence type="predicted"/>
<organism evidence="1 2">
    <name type="scientific">Melipona bicolor</name>
    <dbReference type="NCBI Taxonomy" id="60889"/>
    <lineage>
        <taxon>Eukaryota</taxon>
        <taxon>Metazoa</taxon>
        <taxon>Ecdysozoa</taxon>
        <taxon>Arthropoda</taxon>
        <taxon>Hexapoda</taxon>
        <taxon>Insecta</taxon>
        <taxon>Pterygota</taxon>
        <taxon>Neoptera</taxon>
        <taxon>Endopterygota</taxon>
        <taxon>Hymenoptera</taxon>
        <taxon>Apocrita</taxon>
        <taxon>Aculeata</taxon>
        <taxon>Apoidea</taxon>
        <taxon>Anthophila</taxon>
        <taxon>Apidae</taxon>
        <taxon>Melipona</taxon>
    </lineage>
</organism>
<evidence type="ECO:0000313" key="1">
    <source>
        <dbReference type="EMBL" id="KAK1117153.1"/>
    </source>
</evidence>
<dbReference type="Proteomes" id="UP001177670">
    <property type="component" value="Unassembled WGS sequence"/>
</dbReference>
<sequence>MVMRRVGAAVDGEKAAEKCPSTSSRTISGITSDNTYARLSILPSNLYTLRLVSRQLREQGRREDTKRRLSEKMDVGHFFETTMESSLVLIGNQTQQYDVARECLFFEGRRRWPDRNRWPTHNPCSRTGQLITPSSTQLSQVGARSVSTIHRDVVLQFATIL</sequence>
<gene>
    <name evidence="1" type="ORF">K0M31_016959</name>
</gene>
<dbReference type="AlphaFoldDB" id="A0AA40FDS9"/>
<name>A0AA40FDS9_9HYME</name>
<keyword evidence="2" id="KW-1185">Reference proteome</keyword>
<dbReference type="EMBL" id="JAHYIQ010000055">
    <property type="protein sequence ID" value="KAK1117153.1"/>
    <property type="molecule type" value="Genomic_DNA"/>
</dbReference>
<reference evidence="1" key="1">
    <citation type="submission" date="2021-10" db="EMBL/GenBank/DDBJ databases">
        <title>Melipona bicolor Genome sequencing and assembly.</title>
        <authorList>
            <person name="Araujo N.S."/>
            <person name="Arias M.C."/>
        </authorList>
    </citation>
    <scope>NUCLEOTIDE SEQUENCE</scope>
    <source>
        <strain evidence="1">USP_2M_L1-L4_2017</strain>
        <tissue evidence="1">Whole body</tissue>
    </source>
</reference>
<evidence type="ECO:0000313" key="2">
    <source>
        <dbReference type="Proteomes" id="UP001177670"/>
    </source>
</evidence>
<protein>
    <submittedName>
        <fullName evidence="1">Uncharacterized protein</fullName>
    </submittedName>
</protein>
<accession>A0AA40FDS9</accession>
<comment type="caution">
    <text evidence="1">The sequence shown here is derived from an EMBL/GenBank/DDBJ whole genome shotgun (WGS) entry which is preliminary data.</text>
</comment>